<dbReference type="AlphaFoldDB" id="A0A439D2D3"/>
<dbReference type="SMART" id="SM00827">
    <property type="entry name" value="PKS_AT"/>
    <property type="match status" value="1"/>
</dbReference>
<comment type="caution">
    <text evidence="5">The sequence shown here is derived from an EMBL/GenBank/DDBJ whole genome shotgun (WGS) entry which is preliminary data.</text>
</comment>
<dbReference type="Pfam" id="PF22621">
    <property type="entry name" value="CurL-like_PKS_C"/>
    <property type="match status" value="1"/>
</dbReference>
<evidence type="ECO:0000313" key="6">
    <source>
        <dbReference type="Proteomes" id="UP000286045"/>
    </source>
</evidence>
<protein>
    <recommendedName>
        <fullName evidence="4">Malonyl-CoA:ACP transacylase (MAT) domain-containing protein</fullName>
    </recommendedName>
</protein>
<feature type="region of interest" description="Disordered" evidence="3">
    <location>
        <begin position="1"/>
        <end position="32"/>
    </location>
</feature>
<dbReference type="EMBL" id="RYZI01000199">
    <property type="protein sequence ID" value="RWA08457.1"/>
    <property type="molecule type" value="Genomic_DNA"/>
</dbReference>
<organism evidence="5 6">
    <name type="scientific">Xylaria grammica</name>
    <dbReference type="NCBI Taxonomy" id="363999"/>
    <lineage>
        <taxon>Eukaryota</taxon>
        <taxon>Fungi</taxon>
        <taxon>Dikarya</taxon>
        <taxon>Ascomycota</taxon>
        <taxon>Pezizomycotina</taxon>
        <taxon>Sordariomycetes</taxon>
        <taxon>Xylariomycetidae</taxon>
        <taxon>Xylariales</taxon>
        <taxon>Xylariaceae</taxon>
        <taxon>Xylaria</taxon>
    </lineage>
</organism>
<dbReference type="PANTHER" id="PTHR43775:SF29">
    <property type="entry name" value="ASPERFURANONE POLYKETIDE SYNTHASE AFOG-RELATED"/>
    <property type="match status" value="1"/>
</dbReference>
<dbReference type="InterPro" id="IPR014043">
    <property type="entry name" value="Acyl_transferase_dom"/>
</dbReference>
<feature type="domain" description="Malonyl-CoA:ACP transacylase (MAT)" evidence="4">
    <location>
        <begin position="124"/>
        <end position="424"/>
    </location>
</feature>
<dbReference type="PANTHER" id="PTHR43775">
    <property type="entry name" value="FATTY ACID SYNTHASE"/>
    <property type="match status" value="1"/>
</dbReference>
<evidence type="ECO:0000256" key="1">
    <source>
        <dbReference type="ARBA" id="ARBA00022450"/>
    </source>
</evidence>
<dbReference type="InterPro" id="IPR016035">
    <property type="entry name" value="Acyl_Trfase/lysoPLipase"/>
</dbReference>
<evidence type="ECO:0000313" key="5">
    <source>
        <dbReference type="EMBL" id="RWA08457.1"/>
    </source>
</evidence>
<dbReference type="Pfam" id="PF00698">
    <property type="entry name" value="Acyl_transf_1"/>
    <property type="match status" value="1"/>
</dbReference>
<gene>
    <name evidence="5" type="ORF">EKO27_g6651</name>
</gene>
<dbReference type="Gene3D" id="3.40.366.10">
    <property type="entry name" value="Malonyl-Coenzyme A Acyl Carrier Protein, domain 2"/>
    <property type="match status" value="1"/>
</dbReference>
<dbReference type="Proteomes" id="UP000286045">
    <property type="component" value="Unassembled WGS sequence"/>
</dbReference>
<proteinExistence type="predicted"/>
<dbReference type="InterPro" id="IPR050091">
    <property type="entry name" value="PKS_NRPS_Biosynth_Enz"/>
</dbReference>
<dbReference type="InterPro" id="IPR001227">
    <property type="entry name" value="Ac_transferase_dom_sf"/>
</dbReference>
<dbReference type="GO" id="GO:0044550">
    <property type="term" value="P:secondary metabolite biosynthetic process"/>
    <property type="evidence" value="ECO:0007669"/>
    <property type="project" value="TreeGrafter"/>
</dbReference>
<evidence type="ECO:0000259" key="4">
    <source>
        <dbReference type="SMART" id="SM00827"/>
    </source>
</evidence>
<keyword evidence="2" id="KW-0597">Phosphoprotein</keyword>
<keyword evidence="6" id="KW-1185">Reference proteome</keyword>
<evidence type="ECO:0000256" key="3">
    <source>
        <dbReference type="SAM" id="MobiDB-lite"/>
    </source>
</evidence>
<dbReference type="GO" id="GO:0004312">
    <property type="term" value="F:fatty acid synthase activity"/>
    <property type="evidence" value="ECO:0007669"/>
    <property type="project" value="TreeGrafter"/>
</dbReference>
<evidence type="ECO:0000256" key="2">
    <source>
        <dbReference type="ARBA" id="ARBA00022553"/>
    </source>
</evidence>
<sequence length="507" mass="54782">MSNVQSSMHNGHKNKNGSIVEPRGDDGSPILSTPMVSRTNLLVMSAADEDSIQKVVQMLKEYTHTKILTNPGSLDHIAFTLATRRTHLPWRTCAVARQGLSGQLLFKTTKAIRASSSTQQTAFIFTGQGAQYAGMGKGLPGYSVFTKTLQRVDNALAKLGCQWSVIDTLRGDENVNSPEYSQPLCTALQMAIFELMKSFGLVPITVVGHSSGEIAAAYAAGILTLETASKISYLRGQMEANLAKMVGSYSKSIPVGSMMSVNLSEQEANTYLADMISSGDLGSSPSDSLEVACINSPHNCTISGAVAAVEKLKTQLDKQEIFARKIDTGGIVSRNHTRTRVSPVKFLEAIMNLTNLLKKHQSRSFSNTRVDDVVVKDLVEVGPYGALRRPVEEILASVAAQEPRGSNRKSLTHIRYYSVLYKSKNALDAVLGLLGTLFCHGYPVAISAANVHHDDVHHDNEGFEGSPMMSSAGEIFVSLQTCQNTRLISLEDIAVNRESAEAIDCAP</sequence>
<dbReference type="SUPFAM" id="SSF52151">
    <property type="entry name" value="FabD/lysophospholipase-like"/>
    <property type="match status" value="1"/>
</dbReference>
<name>A0A439D2D3_9PEZI</name>
<keyword evidence="1" id="KW-0596">Phosphopantetheine</keyword>
<accession>A0A439D2D3</accession>
<dbReference type="GO" id="GO:0006633">
    <property type="term" value="P:fatty acid biosynthetic process"/>
    <property type="evidence" value="ECO:0007669"/>
    <property type="project" value="TreeGrafter"/>
</dbReference>
<reference evidence="5 6" key="1">
    <citation type="submission" date="2018-12" db="EMBL/GenBank/DDBJ databases">
        <title>Draft genome sequence of Xylaria grammica IHI A82.</title>
        <authorList>
            <person name="Buettner E."/>
            <person name="Kellner H."/>
        </authorList>
    </citation>
    <scope>NUCLEOTIDE SEQUENCE [LARGE SCALE GENOMIC DNA]</scope>
    <source>
        <strain evidence="5 6">IHI A82</strain>
    </source>
</reference>
<dbReference type="STRING" id="363999.A0A439D2D3"/>